<keyword evidence="2" id="KW-0472">Membrane</keyword>
<feature type="region of interest" description="Disordered" evidence="1">
    <location>
        <begin position="992"/>
        <end position="1013"/>
    </location>
</feature>
<dbReference type="EMBL" id="JAZHXI010000023">
    <property type="protein sequence ID" value="KAL2060293.1"/>
    <property type="molecule type" value="Genomic_DNA"/>
</dbReference>
<name>A0ABR4BUE2_9HELO</name>
<proteinExistence type="predicted"/>
<dbReference type="Pfam" id="PF26639">
    <property type="entry name" value="Het-6_barrel"/>
    <property type="match status" value="1"/>
</dbReference>
<feature type="compositionally biased region" description="Low complexity" evidence="1">
    <location>
        <begin position="939"/>
        <end position="951"/>
    </location>
</feature>
<dbReference type="PANTHER" id="PTHR24148:SF64">
    <property type="entry name" value="HETEROKARYON INCOMPATIBILITY DOMAIN-CONTAINING PROTEIN"/>
    <property type="match status" value="1"/>
</dbReference>
<feature type="domain" description="Heterokaryon incompatibility" evidence="3">
    <location>
        <begin position="230"/>
        <end position="396"/>
    </location>
</feature>
<sequence length="1013" mass="113620">MSSTQSEERHDQQKSICARAQGLFKVSWYCPERPYVEIRVPLNVDSIQAIIFKTVSHDQGFSGESESCGGTYEQFYTWFDAVVLNSLGHDRVPRRTLQRNVHASSNFRKHEIRWDMADADASIWCWLAEIRRGDTIQIVPRAQFPAWVNFIQEAEIELCVIEKLDTIVTSRTTGNPPISESLEQHDSFYRKLDEAIREIRLIHLYPGSFDQALACSLEYISLRDNDHMSYECLSCCWGDQRSKSSITVSYPDQHIAAGQNTTREHQLPLTSSLYSALRNLRPENGSARVIWIDAICINQDDIEERSKQVGIMQEIYSKADNVAVWLGVGDKMTTKCIRMIKAIGDRYENSSRKDLVEQTVADLHDRLFADVSVNTFLDEWKLFEMPWFRRTWVVQEVFNAKAATVHCGQEVMTWAMALRVNQCIRTKCNGWIRMRIFSIYNVIMPPLFVDLFDTKEIETSTRPSKPLARAGILDILIEGLDLDATDPRDKIFAMLQFGKETQQLDWLPAEIRPNYHKTTIDVFSDFTKWWIVKNKSLRILSAIHAEVGRTWQETSCVGASAPVLEEGRPTWTLWYRGNSAWAKSSLGLSTSSAYCAAASTIPGIDMIIRSQGKPTLPLAGVRISTIEKVMPYTYYRSQSAEHKDINDAYDYIFDPLNINGKWVRSLHSQDGDPDPLADHSHDESQHYYSHDEYAEATDAIQCRSDCFFKTPDGLIGLCPPFVKPGDLVVVLYGGRVPYIIRERKGVGDLDGVNATSTYELVGECYLHEYNDLERTVGNTDVQMRHASISDDSMFWIIKPWGDGSFSFSNGANSTAWQILCKADGNNMVMVSNITAPQPYQSFVFRQLGEINNASFSSVATTADAPTIAPTGTDPSIGTALPPPAPAPSPSTPTSPPNNKGLSSGSAAAVGASIGGIALICGTLLILMLLRRRRNSPMKSSGSADSSEGRSAVPSVRRVELPGDLEQPGELDSGPVMELHQDHLNELHPDHLNELHTVETKQELETALSRRRTD</sequence>
<keyword evidence="2" id="KW-0812">Transmembrane</keyword>
<feature type="compositionally biased region" description="Pro residues" evidence="1">
    <location>
        <begin position="880"/>
        <end position="895"/>
    </location>
</feature>
<gene>
    <name evidence="4" type="ORF">VTL71DRAFT_9688</name>
</gene>
<organism evidence="4 5">
    <name type="scientific">Oculimacula yallundae</name>
    <dbReference type="NCBI Taxonomy" id="86028"/>
    <lineage>
        <taxon>Eukaryota</taxon>
        <taxon>Fungi</taxon>
        <taxon>Dikarya</taxon>
        <taxon>Ascomycota</taxon>
        <taxon>Pezizomycotina</taxon>
        <taxon>Leotiomycetes</taxon>
        <taxon>Helotiales</taxon>
        <taxon>Ploettnerulaceae</taxon>
        <taxon>Oculimacula</taxon>
    </lineage>
</organism>
<dbReference type="InterPro" id="IPR010730">
    <property type="entry name" value="HET"/>
</dbReference>
<feature type="compositionally biased region" description="Basic and acidic residues" evidence="1">
    <location>
        <begin position="992"/>
        <end position="1003"/>
    </location>
</feature>
<feature type="compositionally biased region" description="Low complexity" evidence="1">
    <location>
        <begin position="864"/>
        <end position="874"/>
    </location>
</feature>
<comment type="caution">
    <text evidence="4">The sequence shown here is derived from an EMBL/GenBank/DDBJ whole genome shotgun (WGS) entry which is preliminary data.</text>
</comment>
<keyword evidence="5" id="KW-1185">Reference proteome</keyword>
<evidence type="ECO:0000259" key="3">
    <source>
        <dbReference type="Pfam" id="PF06985"/>
    </source>
</evidence>
<dbReference type="InterPro" id="IPR052895">
    <property type="entry name" value="HetReg/Transcr_Mod"/>
</dbReference>
<dbReference type="PANTHER" id="PTHR24148">
    <property type="entry name" value="ANKYRIN REPEAT DOMAIN-CONTAINING PROTEIN 39 HOMOLOG-RELATED"/>
    <property type="match status" value="1"/>
</dbReference>
<protein>
    <recommendedName>
        <fullName evidence="3">Heterokaryon incompatibility domain-containing protein</fullName>
    </recommendedName>
</protein>
<feature type="region of interest" description="Disordered" evidence="1">
    <location>
        <begin position="935"/>
        <end position="978"/>
    </location>
</feature>
<evidence type="ECO:0000256" key="2">
    <source>
        <dbReference type="SAM" id="Phobius"/>
    </source>
</evidence>
<evidence type="ECO:0000313" key="5">
    <source>
        <dbReference type="Proteomes" id="UP001595075"/>
    </source>
</evidence>
<reference evidence="4 5" key="1">
    <citation type="journal article" date="2024" name="Commun. Biol.">
        <title>Comparative genomic analysis of thermophilic fungi reveals convergent evolutionary adaptations and gene losses.</title>
        <authorList>
            <person name="Steindorff A.S."/>
            <person name="Aguilar-Pontes M.V."/>
            <person name="Robinson A.J."/>
            <person name="Andreopoulos B."/>
            <person name="LaButti K."/>
            <person name="Kuo A."/>
            <person name="Mondo S."/>
            <person name="Riley R."/>
            <person name="Otillar R."/>
            <person name="Haridas S."/>
            <person name="Lipzen A."/>
            <person name="Grimwood J."/>
            <person name="Schmutz J."/>
            <person name="Clum A."/>
            <person name="Reid I.D."/>
            <person name="Moisan M.C."/>
            <person name="Butler G."/>
            <person name="Nguyen T.T.M."/>
            <person name="Dewar K."/>
            <person name="Conant G."/>
            <person name="Drula E."/>
            <person name="Henrissat B."/>
            <person name="Hansel C."/>
            <person name="Singer S."/>
            <person name="Hutchinson M.I."/>
            <person name="de Vries R.P."/>
            <person name="Natvig D.O."/>
            <person name="Powell A.J."/>
            <person name="Tsang A."/>
            <person name="Grigoriev I.V."/>
        </authorList>
    </citation>
    <scope>NUCLEOTIDE SEQUENCE [LARGE SCALE GENOMIC DNA]</scope>
    <source>
        <strain evidence="4 5">CBS 494.80</strain>
    </source>
</reference>
<dbReference type="Proteomes" id="UP001595075">
    <property type="component" value="Unassembled WGS sequence"/>
</dbReference>
<feature type="transmembrane region" description="Helical" evidence="2">
    <location>
        <begin position="906"/>
        <end position="929"/>
    </location>
</feature>
<accession>A0ABR4BUE2</accession>
<evidence type="ECO:0000256" key="1">
    <source>
        <dbReference type="SAM" id="MobiDB-lite"/>
    </source>
</evidence>
<keyword evidence="2" id="KW-1133">Transmembrane helix</keyword>
<dbReference type="Pfam" id="PF06985">
    <property type="entry name" value="HET"/>
    <property type="match status" value="1"/>
</dbReference>
<feature type="region of interest" description="Disordered" evidence="1">
    <location>
        <begin position="864"/>
        <end position="906"/>
    </location>
</feature>
<evidence type="ECO:0000313" key="4">
    <source>
        <dbReference type="EMBL" id="KAL2060293.1"/>
    </source>
</evidence>